<feature type="region of interest" description="Disordered" evidence="3">
    <location>
        <begin position="180"/>
        <end position="208"/>
    </location>
</feature>
<evidence type="ECO:0000313" key="8">
    <source>
        <dbReference type="Proteomes" id="UP000192927"/>
    </source>
</evidence>
<dbReference type="GO" id="GO:0005509">
    <property type="term" value="F:calcium ion binding"/>
    <property type="evidence" value="ECO:0007669"/>
    <property type="project" value="InterPro"/>
</dbReference>
<evidence type="ECO:0000313" key="9">
    <source>
        <dbReference type="Proteomes" id="UP000324767"/>
    </source>
</evidence>
<dbReference type="Proteomes" id="UP000192927">
    <property type="component" value="Unassembled WGS sequence"/>
</dbReference>
<dbReference type="OrthoDB" id="289247at2759"/>
<evidence type="ECO:0000256" key="1">
    <source>
        <dbReference type="ARBA" id="ARBA00022729"/>
    </source>
</evidence>
<reference evidence="7" key="1">
    <citation type="submission" date="2017-03" db="EMBL/GenBank/DDBJ databases">
        <authorList>
            <person name="Afonso C.L."/>
            <person name="Miller P.J."/>
            <person name="Scott M.A."/>
            <person name="Spackman E."/>
            <person name="Goraichik I."/>
            <person name="Dimitrov K.M."/>
            <person name="Suarez D.L."/>
            <person name="Swayne D.E."/>
        </authorList>
    </citation>
    <scope>NUCLEOTIDE SEQUENCE [LARGE SCALE GENOMIC DNA]</scope>
</reference>
<keyword evidence="8" id="KW-1185">Reference proteome</keyword>
<feature type="signal peptide" evidence="4">
    <location>
        <begin position="1"/>
        <end position="26"/>
    </location>
</feature>
<dbReference type="InterPro" id="IPR040250">
    <property type="entry name" value="Nucleobindin"/>
</dbReference>
<dbReference type="Gene3D" id="1.10.238.10">
    <property type="entry name" value="EF-hand"/>
    <property type="match status" value="1"/>
</dbReference>
<dbReference type="PANTHER" id="PTHR19237">
    <property type="entry name" value="NUCLEOBINDIN"/>
    <property type="match status" value="1"/>
</dbReference>
<evidence type="ECO:0000256" key="4">
    <source>
        <dbReference type="SAM" id="SignalP"/>
    </source>
</evidence>
<protein>
    <submittedName>
        <fullName evidence="7">EF-hand domain pair</fullName>
    </submittedName>
    <submittedName>
        <fullName evidence="6">Secretory pathway</fullName>
    </submittedName>
</protein>
<keyword evidence="2" id="KW-0106">Calcium</keyword>
<dbReference type="PROSITE" id="PS00018">
    <property type="entry name" value="EF_HAND_1"/>
    <property type="match status" value="1"/>
</dbReference>
<evidence type="ECO:0000313" key="7">
    <source>
        <dbReference type="EMBL" id="SLM40229.1"/>
    </source>
</evidence>
<evidence type="ECO:0000256" key="3">
    <source>
        <dbReference type="SAM" id="MobiDB-lite"/>
    </source>
</evidence>
<dbReference type="PROSITE" id="PS50222">
    <property type="entry name" value="EF_HAND_2"/>
    <property type="match status" value="1"/>
</dbReference>
<gene>
    <name evidence="6" type="ORF">FRX48_08623</name>
</gene>
<reference evidence="6 9" key="3">
    <citation type="submission" date="2019-09" db="EMBL/GenBank/DDBJ databases">
        <title>The hologenome of the rock-dwelling lichen Lasallia pustulata.</title>
        <authorList>
            <person name="Greshake Tzovaras B."/>
            <person name="Segers F."/>
            <person name="Bicker A."/>
            <person name="Dal Grande F."/>
            <person name="Otte J."/>
            <person name="Hankeln T."/>
            <person name="Schmitt I."/>
            <person name="Ebersberger I."/>
        </authorList>
    </citation>
    <scope>NUCLEOTIDE SEQUENCE [LARGE SCALE GENOMIC DNA]</scope>
    <source>
        <strain evidence="6">A1-1</strain>
    </source>
</reference>
<dbReference type="InterPro" id="IPR018247">
    <property type="entry name" value="EF_Hand_1_Ca_BS"/>
</dbReference>
<evidence type="ECO:0000259" key="5">
    <source>
        <dbReference type="PROSITE" id="PS50222"/>
    </source>
</evidence>
<dbReference type="InterPro" id="IPR011992">
    <property type="entry name" value="EF-hand-dom_pair"/>
</dbReference>
<sequence>MPSLAPLSSTLLALLALLALFHPISAHGSHSDHDQEPLGDNVNWATRHMIEEHHIGTFDPGSFFSLHDYDSNGAWTPDEVRRTYGLDDESTKDVSAEKREEVTREVYRLFDTNHDGLIEKDEYVRSREVLPDFGLGPGHHGDDEYEYEIHHFEKFHDENTREEDLTHPEDIAHFRKHDLEADAEERQEQLDRMPIVEQNIPQKFRRNP</sequence>
<dbReference type="EMBL" id="VXIT01000016">
    <property type="protein sequence ID" value="KAA6407785.1"/>
    <property type="molecule type" value="Genomic_DNA"/>
</dbReference>
<dbReference type="SUPFAM" id="SSF47473">
    <property type="entry name" value="EF-hand"/>
    <property type="match status" value="1"/>
</dbReference>
<evidence type="ECO:0000313" key="6">
    <source>
        <dbReference type="EMBL" id="KAA6407785.1"/>
    </source>
</evidence>
<evidence type="ECO:0000256" key="2">
    <source>
        <dbReference type="ARBA" id="ARBA00022837"/>
    </source>
</evidence>
<proteinExistence type="predicted"/>
<name>A0A1W5DBH7_9LECA</name>
<dbReference type="EMBL" id="FWEW01003658">
    <property type="protein sequence ID" value="SLM40229.1"/>
    <property type="molecule type" value="Genomic_DNA"/>
</dbReference>
<dbReference type="Proteomes" id="UP000324767">
    <property type="component" value="Unassembled WGS sequence"/>
</dbReference>
<dbReference type="InterPro" id="IPR002048">
    <property type="entry name" value="EF_hand_dom"/>
</dbReference>
<dbReference type="AlphaFoldDB" id="A0A1W5DBH7"/>
<keyword evidence="1 4" id="KW-0732">Signal</keyword>
<dbReference type="GO" id="GO:0005793">
    <property type="term" value="C:endoplasmic reticulum-Golgi intermediate compartment"/>
    <property type="evidence" value="ECO:0007669"/>
    <property type="project" value="TreeGrafter"/>
</dbReference>
<reference evidence="8" key="2">
    <citation type="submission" date="2017-03" db="EMBL/GenBank/DDBJ databases">
        <authorList>
            <person name="Sharma R."/>
            <person name="Thines M."/>
        </authorList>
    </citation>
    <scope>NUCLEOTIDE SEQUENCE [LARGE SCALE GENOMIC DNA]</scope>
</reference>
<dbReference type="PANTHER" id="PTHR19237:SF20">
    <property type="entry name" value="NUCLEOBINDIN 1"/>
    <property type="match status" value="1"/>
</dbReference>
<feature type="chain" id="PRO_5044566991" evidence="4">
    <location>
        <begin position="27"/>
        <end position="208"/>
    </location>
</feature>
<organism evidence="7 8">
    <name type="scientific">Lasallia pustulata</name>
    <dbReference type="NCBI Taxonomy" id="136370"/>
    <lineage>
        <taxon>Eukaryota</taxon>
        <taxon>Fungi</taxon>
        <taxon>Dikarya</taxon>
        <taxon>Ascomycota</taxon>
        <taxon>Pezizomycotina</taxon>
        <taxon>Lecanoromycetes</taxon>
        <taxon>OSLEUM clade</taxon>
        <taxon>Umbilicariomycetidae</taxon>
        <taxon>Umbilicariales</taxon>
        <taxon>Umbilicariaceae</taxon>
        <taxon>Lasallia</taxon>
    </lineage>
</organism>
<accession>A0A1W5DBH7</accession>
<feature type="domain" description="EF-hand" evidence="5">
    <location>
        <begin position="98"/>
        <end position="133"/>
    </location>
</feature>
<feature type="compositionally biased region" description="Basic and acidic residues" evidence="3">
    <location>
        <begin position="180"/>
        <end position="191"/>
    </location>
</feature>